<evidence type="ECO:0000259" key="4">
    <source>
        <dbReference type="Pfam" id="PF03816"/>
    </source>
</evidence>
<evidence type="ECO:0000256" key="2">
    <source>
        <dbReference type="SAM" id="MobiDB-lite"/>
    </source>
</evidence>
<dbReference type="Pfam" id="PF13399">
    <property type="entry name" value="LytR_C"/>
    <property type="match status" value="1"/>
</dbReference>
<accession>A0A9Y2AI67</accession>
<dbReference type="Gene3D" id="3.30.70.2390">
    <property type="match status" value="1"/>
</dbReference>
<dbReference type="InterPro" id="IPR027381">
    <property type="entry name" value="LytR/CpsA/Psr_C"/>
</dbReference>
<dbReference type="EMBL" id="CP120678">
    <property type="protein sequence ID" value="WIW70418.1"/>
    <property type="molecule type" value="Genomic_DNA"/>
</dbReference>
<feature type="domain" description="Cell envelope-related transcriptional attenuator" evidence="4">
    <location>
        <begin position="79"/>
        <end position="228"/>
    </location>
</feature>
<dbReference type="Proteomes" id="UP001243623">
    <property type="component" value="Chromosome"/>
</dbReference>
<feature type="transmembrane region" description="Helical" evidence="3">
    <location>
        <begin position="20"/>
        <end position="41"/>
    </location>
</feature>
<keyword evidence="7" id="KW-1185">Reference proteome</keyword>
<evidence type="ECO:0000256" key="3">
    <source>
        <dbReference type="SAM" id="Phobius"/>
    </source>
</evidence>
<keyword evidence="3" id="KW-0472">Membrane</keyword>
<dbReference type="InterPro" id="IPR004474">
    <property type="entry name" value="LytR_CpsA_psr"/>
</dbReference>
<evidence type="ECO:0000256" key="1">
    <source>
        <dbReference type="ARBA" id="ARBA00006068"/>
    </source>
</evidence>
<keyword evidence="3" id="KW-1133">Transmembrane helix</keyword>
<reference evidence="6" key="1">
    <citation type="submission" date="2023-03" db="EMBL/GenBank/DDBJ databases">
        <title>Selenobaculum gbiensis gen. nov. sp. nov., a new bacterium isolated from the gut microbiota of IBD patient.</title>
        <authorList>
            <person name="Yeo S."/>
            <person name="Park H."/>
            <person name="Huh C.S."/>
        </authorList>
    </citation>
    <scope>NUCLEOTIDE SEQUENCE</scope>
    <source>
        <strain evidence="6">ICN-92133</strain>
    </source>
</reference>
<sequence>MSETLQDRVIRQRRRRRKRIITVVILLCIFIATTCAAYYWFDSKFFGNRNRAEEGLMVAEDKVNIMVMGVDRREDDVGRSDTLFVATVDPGKKAAAILSIPRDTRVKIAGHGYDKINHAYAYGGHKLTKDTVEGLLGIPIDYYVLIDTKAFERIIDAIGGIDIDVEKRMYYEDPWDDDGGLVIDLRPGMQHMDGKTAITYVRYRDEEGDIGRIARQQKFLRAVMDKVASPSIIPKIPSIIQEVSAAIETDMSISKMVSLAGILKEAKEKGLNADMVPGKPAYIEDISYWLPDVVKLRQSLATILDVKMDDRVAKAMQQEAVEYETSIPKEMKIVDEPKSLPLGDKDKETDKLKDKNKDKKDATDTAKKADTDKKSGANKESEQKKTRSSTIHVEVVNASGIDGAGSEVASILRNQGFTVTGVSNMTAPYKKTVVITNTSDSSVVGKFAALPFNYSIQVNPEESTENFATVVIGKDYGS</sequence>
<evidence type="ECO:0000313" key="7">
    <source>
        <dbReference type="Proteomes" id="UP001243623"/>
    </source>
</evidence>
<comment type="similarity">
    <text evidence="1">Belongs to the LytR/CpsA/Psr (LCP) family.</text>
</comment>
<feature type="region of interest" description="Disordered" evidence="2">
    <location>
        <begin position="332"/>
        <end position="391"/>
    </location>
</feature>
<proteinExistence type="inferred from homology"/>
<dbReference type="PANTHER" id="PTHR33392:SF6">
    <property type="entry name" value="POLYISOPRENYL-TEICHOIC ACID--PEPTIDOGLYCAN TEICHOIC ACID TRANSFERASE TAGU"/>
    <property type="match status" value="1"/>
</dbReference>
<dbReference type="PANTHER" id="PTHR33392">
    <property type="entry name" value="POLYISOPRENYL-TEICHOIC ACID--PEPTIDOGLYCAN TEICHOIC ACID TRANSFERASE TAGU"/>
    <property type="match status" value="1"/>
</dbReference>
<keyword evidence="3" id="KW-0812">Transmembrane</keyword>
<dbReference type="Pfam" id="PF03816">
    <property type="entry name" value="LytR_cpsA_psr"/>
    <property type="match status" value="1"/>
</dbReference>
<feature type="compositionally biased region" description="Basic and acidic residues" evidence="2">
    <location>
        <begin position="332"/>
        <end position="385"/>
    </location>
</feature>
<protein>
    <submittedName>
        <fullName evidence="6">LCP family protein</fullName>
    </submittedName>
</protein>
<feature type="domain" description="LytR/CpsA/Psr regulator C-terminal" evidence="5">
    <location>
        <begin position="391"/>
        <end position="476"/>
    </location>
</feature>
<dbReference type="Gene3D" id="3.40.630.190">
    <property type="entry name" value="LCP protein"/>
    <property type="match status" value="1"/>
</dbReference>
<dbReference type="NCBIfam" id="TIGR00350">
    <property type="entry name" value="lytR_cpsA_psr"/>
    <property type="match status" value="1"/>
</dbReference>
<dbReference type="KEGG" id="sgbi:P3F81_11060"/>
<dbReference type="RefSeq" id="WP_147670196.1">
    <property type="nucleotide sequence ID" value="NZ_CP120678.1"/>
</dbReference>
<dbReference type="AlphaFoldDB" id="A0A9Y2AI67"/>
<evidence type="ECO:0000259" key="5">
    <source>
        <dbReference type="Pfam" id="PF13399"/>
    </source>
</evidence>
<evidence type="ECO:0000313" key="6">
    <source>
        <dbReference type="EMBL" id="WIW70418.1"/>
    </source>
</evidence>
<name>A0A9Y2AI67_9FIRM</name>
<dbReference type="InterPro" id="IPR050922">
    <property type="entry name" value="LytR/CpsA/Psr_CW_biosynth"/>
</dbReference>
<gene>
    <name evidence="6" type="ORF">P3F81_11060</name>
</gene>
<organism evidence="6 7">
    <name type="scientific">Selenobaculum gibii</name>
    <dbReference type="NCBI Taxonomy" id="3054208"/>
    <lineage>
        <taxon>Bacteria</taxon>
        <taxon>Bacillati</taxon>
        <taxon>Bacillota</taxon>
        <taxon>Negativicutes</taxon>
        <taxon>Selenomonadales</taxon>
        <taxon>Selenomonadaceae</taxon>
        <taxon>Selenobaculum</taxon>
    </lineage>
</organism>